<sequence length="55" mass="6295">MVNSCHPKLTDKIWVILLETSTQKLATLQKIVPVNVQREGTNIYVRDKGKHPPKK</sequence>
<dbReference type="Proteomes" id="UP001152320">
    <property type="component" value="Chromosome 21"/>
</dbReference>
<protein>
    <submittedName>
        <fullName evidence="1">Uncharacterized protein</fullName>
    </submittedName>
</protein>
<keyword evidence="2" id="KW-1185">Reference proteome</keyword>
<dbReference type="EMBL" id="JAIZAY010000021">
    <property type="protein sequence ID" value="KAJ8021564.1"/>
    <property type="molecule type" value="Genomic_DNA"/>
</dbReference>
<evidence type="ECO:0000313" key="2">
    <source>
        <dbReference type="Proteomes" id="UP001152320"/>
    </source>
</evidence>
<name>A0A9Q0YGH5_HOLLE</name>
<comment type="caution">
    <text evidence="1">The sequence shown here is derived from an EMBL/GenBank/DDBJ whole genome shotgun (WGS) entry which is preliminary data.</text>
</comment>
<organism evidence="1 2">
    <name type="scientific">Holothuria leucospilota</name>
    <name type="common">Black long sea cucumber</name>
    <name type="synonym">Mertensiothuria leucospilota</name>
    <dbReference type="NCBI Taxonomy" id="206669"/>
    <lineage>
        <taxon>Eukaryota</taxon>
        <taxon>Metazoa</taxon>
        <taxon>Echinodermata</taxon>
        <taxon>Eleutherozoa</taxon>
        <taxon>Echinozoa</taxon>
        <taxon>Holothuroidea</taxon>
        <taxon>Aspidochirotacea</taxon>
        <taxon>Aspidochirotida</taxon>
        <taxon>Holothuriidae</taxon>
        <taxon>Holothuria</taxon>
    </lineage>
</organism>
<proteinExistence type="predicted"/>
<reference evidence="1" key="1">
    <citation type="submission" date="2021-10" db="EMBL/GenBank/DDBJ databases">
        <title>Tropical sea cucumber genome reveals ecological adaptation and Cuvierian tubules defense mechanism.</title>
        <authorList>
            <person name="Chen T."/>
        </authorList>
    </citation>
    <scope>NUCLEOTIDE SEQUENCE</scope>
    <source>
        <strain evidence="1">Nanhai2018</strain>
        <tissue evidence="1">Muscle</tissue>
    </source>
</reference>
<evidence type="ECO:0000313" key="1">
    <source>
        <dbReference type="EMBL" id="KAJ8021564.1"/>
    </source>
</evidence>
<gene>
    <name evidence="1" type="ORF">HOLleu_38809</name>
</gene>
<accession>A0A9Q0YGH5</accession>
<dbReference type="AlphaFoldDB" id="A0A9Q0YGH5"/>